<feature type="coiled-coil region" evidence="1">
    <location>
        <begin position="165"/>
        <end position="199"/>
    </location>
</feature>
<proteinExistence type="predicted"/>
<evidence type="ECO:0000256" key="1">
    <source>
        <dbReference type="SAM" id="Coils"/>
    </source>
</evidence>
<evidence type="ECO:0000313" key="3">
    <source>
        <dbReference type="EMBL" id="PEJ34222.1"/>
    </source>
</evidence>
<evidence type="ECO:0000259" key="2">
    <source>
        <dbReference type="Pfam" id="PF13643"/>
    </source>
</evidence>
<protein>
    <recommendedName>
        <fullName evidence="2">DUF4145 domain-containing protein</fullName>
    </recommendedName>
</protein>
<dbReference type="InterPro" id="IPR025285">
    <property type="entry name" value="DUF4145"/>
</dbReference>
<organism evidence="3 4">
    <name type="scientific">Peribacillus butanolivorans</name>
    <dbReference type="NCBI Taxonomy" id="421767"/>
    <lineage>
        <taxon>Bacteria</taxon>
        <taxon>Bacillati</taxon>
        <taxon>Bacillota</taxon>
        <taxon>Bacilli</taxon>
        <taxon>Bacillales</taxon>
        <taxon>Bacillaceae</taxon>
        <taxon>Peribacillus</taxon>
    </lineage>
</organism>
<dbReference type="EMBL" id="NUEQ01000014">
    <property type="protein sequence ID" value="PEJ34222.1"/>
    <property type="molecule type" value="Genomic_DNA"/>
</dbReference>
<sequence>MHNLSLFEFVGQFSSELFELVCRIENQLLDQPLASLIQARLYTEQLVKIISKEEGFEDIYPLKHSERIHKLYRQNAVEEDIYLKLEWIRKKGNKAAHDIKEVSIADVLQVHKFLFEISVWYMQVYISYAFEAPLYKLPNKTAQETNPIGAKDLEVLIKPYVDQTMQKMDEMWAEVQRELEALKEEKKQLQTEASISEAISQQQSEIAATIEKETLAFSQGNPQVLGVKRNELNEEDKRSTLSIETTTIDRIFARNNFYLTKKTKKATEFKSIKNGEVLYLLTNKEISIVLNPNTVENNLSLKGGEESHSTALTQFPKEIHNGKKPISYGYAFKFKTEEELDAFLKSLNDILI</sequence>
<evidence type="ECO:0000313" key="4">
    <source>
        <dbReference type="Proteomes" id="UP000220106"/>
    </source>
</evidence>
<name>A0AAX0S5I4_9BACI</name>
<gene>
    <name evidence="3" type="ORF">CN689_08750</name>
</gene>
<accession>A0AAX0S5I4</accession>
<reference evidence="3 4" key="1">
    <citation type="submission" date="2017-09" db="EMBL/GenBank/DDBJ databases">
        <title>Large-scale bioinformatics analysis of Bacillus genomes uncovers conserved roles of natural products in bacterial physiology.</title>
        <authorList>
            <consortium name="Agbiome Team Llc"/>
            <person name="Bleich R.M."/>
            <person name="Kirk G.J."/>
            <person name="Santa Maria K.C."/>
            <person name="Allen S.E."/>
            <person name="Farag S."/>
            <person name="Shank E.A."/>
            <person name="Bowers A."/>
        </authorList>
    </citation>
    <scope>NUCLEOTIDE SEQUENCE [LARGE SCALE GENOMIC DNA]</scope>
    <source>
        <strain evidence="3 4">AFS003229</strain>
    </source>
</reference>
<dbReference type="AlphaFoldDB" id="A0AAX0S5I4"/>
<feature type="domain" description="DUF4145" evidence="2">
    <location>
        <begin position="27"/>
        <end position="114"/>
    </location>
</feature>
<comment type="caution">
    <text evidence="3">The sequence shown here is derived from an EMBL/GenBank/DDBJ whole genome shotgun (WGS) entry which is preliminary data.</text>
</comment>
<dbReference type="Proteomes" id="UP000220106">
    <property type="component" value="Unassembled WGS sequence"/>
</dbReference>
<keyword evidence="1" id="KW-0175">Coiled coil</keyword>
<dbReference type="Pfam" id="PF13643">
    <property type="entry name" value="DUF4145"/>
    <property type="match status" value="1"/>
</dbReference>
<dbReference type="RefSeq" id="WP_098175584.1">
    <property type="nucleotide sequence ID" value="NZ_NUEQ01000014.1"/>
</dbReference>